<feature type="domain" description="Putative auto-transporter adhesin head GIN" evidence="2">
    <location>
        <begin position="41"/>
        <end position="232"/>
    </location>
</feature>
<sequence>MKRWLTYIGLFLLFSGCNSENAGDCFQIAGTIIQEEISVADFSTIEVGEGVTLYLSEGTENQVILETGSNLINDVNVSVENGKLLLKDDNSCNFVRKYGVTKVYVTAVNITKIINNSQFDVYSEEVLHFNALELISEDYNTAGLAVGSFHLEIENQNLTVNFNKISNAYISGSTNRLTVNFYSGDSRFEGEDLIAQQVYIYHRSSNDMIVNPVQSISAEIVSTGDVIAVNTPEEIEVESPYVGQLIFTD</sequence>
<dbReference type="STRING" id="1224947.SAMN05216480_105120"/>
<feature type="chain" id="PRO_5011539242" evidence="1">
    <location>
        <begin position="23"/>
        <end position="249"/>
    </location>
</feature>
<dbReference type="AlphaFoldDB" id="A0A1I7GP74"/>
<protein>
    <submittedName>
        <fullName evidence="3">Putative auto-transporter adhesin, head GIN domain</fullName>
    </submittedName>
</protein>
<proteinExistence type="predicted"/>
<evidence type="ECO:0000259" key="2">
    <source>
        <dbReference type="Pfam" id="PF10988"/>
    </source>
</evidence>
<organism evidence="3 4">
    <name type="scientific">Pustulibacterium marinum</name>
    <dbReference type="NCBI Taxonomy" id="1224947"/>
    <lineage>
        <taxon>Bacteria</taxon>
        <taxon>Pseudomonadati</taxon>
        <taxon>Bacteroidota</taxon>
        <taxon>Flavobacteriia</taxon>
        <taxon>Flavobacteriales</taxon>
        <taxon>Flavobacteriaceae</taxon>
        <taxon>Pustulibacterium</taxon>
    </lineage>
</organism>
<reference evidence="4" key="1">
    <citation type="submission" date="2016-10" db="EMBL/GenBank/DDBJ databases">
        <authorList>
            <person name="Varghese N."/>
            <person name="Submissions S."/>
        </authorList>
    </citation>
    <scope>NUCLEOTIDE SEQUENCE [LARGE SCALE GENOMIC DNA]</scope>
    <source>
        <strain evidence="4">CGMCC 1.12333</strain>
    </source>
</reference>
<keyword evidence="4" id="KW-1185">Reference proteome</keyword>
<dbReference type="InterPro" id="IPR021255">
    <property type="entry name" value="DUF2807"/>
</dbReference>
<accession>A0A1I7GP74</accession>
<dbReference type="EMBL" id="FPBK01000005">
    <property type="protein sequence ID" value="SFU50036.1"/>
    <property type="molecule type" value="Genomic_DNA"/>
</dbReference>
<feature type="signal peptide" evidence="1">
    <location>
        <begin position="1"/>
        <end position="22"/>
    </location>
</feature>
<dbReference type="OrthoDB" id="1466971at2"/>
<keyword evidence="1" id="KW-0732">Signal</keyword>
<dbReference type="Proteomes" id="UP000199138">
    <property type="component" value="Unassembled WGS sequence"/>
</dbReference>
<dbReference type="Gene3D" id="2.160.20.120">
    <property type="match status" value="1"/>
</dbReference>
<dbReference type="RefSeq" id="WP_093024789.1">
    <property type="nucleotide sequence ID" value="NZ_FPBK01000005.1"/>
</dbReference>
<dbReference type="PROSITE" id="PS51257">
    <property type="entry name" value="PROKAR_LIPOPROTEIN"/>
    <property type="match status" value="1"/>
</dbReference>
<evidence type="ECO:0000256" key="1">
    <source>
        <dbReference type="SAM" id="SignalP"/>
    </source>
</evidence>
<name>A0A1I7GP74_9FLAO</name>
<gene>
    <name evidence="3" type="ORF">SAMN05216480_105120</name>
</gene>
<evidence type="ECO:0000313" key="3">
    <source>
        <dbReference type="EMBL" id="SFU50036.1"/>
    </source>
</evidence>
<dbReference type="Pfam" id="PF10988">
    <property type="entry name" value="DUF2807"/>
    <property type="match status" value="1"/>
</dbReference>
<evidence type="ECO:0000313" key="4">
    <source>
        <dbReference type="Proteomes" id="UP000199138"/>
    </source>
</evidence>